<accession>A0A437UL35</accession>
<evidence type="ECO:0000256" key="1">
    <source>
        <dbReference type="ARBA" id="ARBA00022729"/>
    </source>
</evidence>
<evidence type="ECO:0000313" key="4">
    <source>
        <dbReference type="Proteomes" id="UP000288388"/>
    </source>
</evidence>
<evidence type="ECO:0000256" key="2">
    <source>
        <dbReference type="SAM" id="Phobius"/>
    </source>
</evidence>
<name>A0A437UL35_ENTAV</name>
<feature type="transmembrane region" description="Helical" evidence="2">
    <location>
        <begin position="12"/>
        <end position="33"/>
    </location>
</feature>
<keyword evidence="2" id="KW-0472">Membrane</keyword>
<dbReference type="Gene3D" id="3.30.1450.10">
    <property type="match status" value="1"/>
</dbReference>
<dbReference type="AlphaFoldDB" id="A0A437UL35"/>
<dbReference type="InterPro" id="IPR024418">
    <property type="entry name" value="DUF3862"/>
</dbReference>
<dbReference type="Pfam" id="PF12978">
    <property type="entry name" value="DUF3862"/>
    <property type="match status" value="1"/>
</dbReference>
<reference evidence="3 4" key="1">
    <citation type="submission" date="2018-12" db="EMBL/GenBank/DDBJ databases">
        <title>A novel vanA-carrying plasmid in a clinical isolate of Enterococcus avium.</title>
        <authorList>
            <person name="Bernasconi O.J."/>
            <person name="Luzzaro F."/>
            <person name="Endimiani A."/>
        </authorList>
    </citation>
    <scope>NUCLEOTIDE SEQUENCE [LARGE SCALE GENOMIC DNA]</scope>
    <source>
        <strain evidence="3 4">LC0559/18</strain>
    </source>
</reference>
<keyword evidence="2" id="KW-1133">Transmembrane helix</keyword>
<comment type="caution">
    <text evidence="3">The sequence shown here is derived from an EMBL/GenBank/DDBJ whole genome shotgun (WGS) entry which is preliminary data.</text>
</comment>
<keyword evidence="2" id="KW-0812">Transmembrane</keyword>
<dbReference type="EMBL" id="RYZS01000001">
    <property type="protein sequence ID" value="RVU94261.1"/>
    <property type="molecule type" value="Genomic_DNA"/>
</dbReference>
<protein>
    <submittedName>
        <fullName evidence="3">DUF3862 domain-containing protein</fullName>
    </submittedName>
</protein>
<keyword evidence="1" id="KW-0732">Signal</keyword>
<organism evidence="3 4">
    <name type="scientific">Enterococcus avium</name>
    <name type="common">Streptococcus avium</name>
    <dbReference type="NCBI Taxonomy" id="33945"/>
    <lineage>
        <taxon>Bacteria</taxon>
        <taxon>Bacillati</taxon>
        <taxon>Bacillota</taxon>
        <taxon>Bacilli</taxon>
        <taxon>Lactobacillales</taxon>
        <taxon>Enterococcaceae</taxon>
        <taxon>Enterococcus</taxon>
    </lineage>
</organism>
<sequence>MRKRNSKVFNNLLIVLGTILICLAFVALFYQYYDLQGENDKRVTSTHSSIKNGELTKSKVNKKIDSLTTLKYTFEKITVGEEDSGSGGSKKNEVKNLLGKPDSKIEDYNAGEKATSYSWNYFPWDDPIVSVMITFRNGKVVAKSLDIAKKHEESIPGFLKEFNQMMNGQTYSKEEIIKKLGYPTSEMVLRHSKHQYEYFVWNDSNKIFSIELKDGELKERKQNEY</sequence>
<dbReference type="RefSeq" id="WP_127978446.1">
    <property type="nucleotide sequence ID" value="NZ_JAEMPA010000341.1"/>
</dbReference>
<evidence type="ECO:0000313" key="3">
    <source>
        <dbReference type="EMBL" id="RVU94261.1"/>
    </source>
</evidence>
<dbReference type="Proteomes" id="UP000288388">
    <property type="component" value="Unassembled WGS sequence"/>
</dbReference>
<gene>
    <name evidence="3" type="ORF">EK398_05070</name>
</gene>
<dbReference type="InterPro" id="IPR037873">
    <property type="entry name" value="BamE-like"/>
</dbReference>
<proteinExistence type="predicted"/>